<organism evidence="4 5">
    <name type="scientific">Porticoccus litoralis</name>
    <dbReference type="NCBI Taxonomy" id="434086"/>
    <lineage>
        <taxon>Bacteria</taxon>
        <taxon>Pseudomonadati</taxon>
        <taxon>Pseudomonadota</taxon>
        <taxon>Gammaproteobacteria</taxon>
        <taxon>Cellvibrionales</taxon>
        <taxon>Porticoccaceae</taxon>
        <taxon>Porticoccus</taxon>
    </lineage>
</organism>
<gene>
    <name evidence="4" type="ORF">Q8A57_01630</name>
</gene>
<evidence type="ECO:0000256" key="3">
    <source>
        <dbReference type="SAM" id="Phobius"/>
    </source>
</evidence>
<evidence type="ECO:0000313" key="5">
    <source>
        <dbReference type="Proteomes" id="UP001178354"/>
    </source>
</evidence>
<reference evidence="4" key="2">
    <citation type="submission" date="2023-08" db="EMBL/GenBank/DDBJ databases">
        <authorList>
            <person name="Luo J."/>
        </authorList>
    </citation>
    <scope>NUCLEOTIDE SEQUENCE</scope>
    <source>
        <strain evidence="4">DSM 25064</strain>
    </source>
</reference>
<evidence type="ECO:0000256" key="1">
    <source>
        <dbReference type="ARBA" id="ARBA00022679"/>
    </source>
</evidence>
<dbReference type="InterPro" id="IPR000462">
    <property type="entry name" value="CDP-OH_P_trans"/>
</dbReference>
<proteinExistence type="inferred from homology"/>
<dbReference type="GO" id="GO:0008654">
    <property type="term" value="P:phospholipid biosynthetic process"/>
    <property type="evidence" value="ECO:0007669"/>
    <property type="project" value="InterPro"/>
</dbReference>
<keyword evidence="3" id="KW-0812">Transmembrane</keyword>
<dbReference type="InterPro" id="IPR043130">
    <property type="entry name" value="CDP-OH_PTrfase_TM_dom"/>
</dbReference>
<name>A0AAW8B153_9GAMM</name>
<comment type="similarity">
    <text evidence="2">Belongs to the CDP-alcohol phosphatidyltransferase class-I family.</text>
</comment>
<dbReference type="InterPro" id="IPR048254">
    <property type="entry name" value="CDP_ALCOHOL_P_TRANSF_CS"/>
</dbReference>
<dbReference type="Pfam" id="PF01066">
    <property type="entry name" value="CDP-OH_P_transf"/>
    <property type="match status" value="1"/>
</dbReference>
<feature type="transmembrane region" description="Helical" evidence="3">
    <location>
        <begin position="96"/>
        <end position="114"/>
    </location>
</feature>
<dbReference type="AlphaFoldDB" id="A0AAW8B153"/>
<keyword evidence="3" id="KW-1133">Transmembrane helix</keyword>
<keyword evidence="1 2" id="KW-0808">Transferase</keyword>
<dbReference type="EMBL" id="JAUUUU010000001">
    <property type="protein sequence ID" value="MDP1519668.1"/>
    <property type="molecule type" value="Genomic_DNA"/>
</dbReference>
<sequence>MATRNLVLNLPNVISALRVALMPVLVLLALEQKVIPFLGVLAFLLFSDCLDGYLARRLGQVTELGTRLDSWADLSTYAAMLMGLKVLWPEVFVREAGYLVAAFSAWLVPLLVCLARFRCLPSYHTWSAKLVAILLAPAYFVAVIWDSSLFLRGVLLFYLWVAFEQLVITCILPHWQSNVAGFWRAAAVARGSQPLEELAAGQSEGSSP</sequence>
<keyword evidence="5" id="KW-1185">Reference proteome</keyword>
<keyword evidence="3" id="KW-0472">Membrane</keyword>
<dbReference type="RefSeq" id="WP_305169179.1">
    <property type="nucleotide sequence ID" value="NZ_JAUUUU010000001.1"/>
</dbReference>
<protein>
    <submittedName>
        <fullName evidence="4">CDP-alcohol phosphatidyltransferase family protein</fullName>
    </submittedName>
</protein>
<dbReference type="Proteomes" id="UP001178354">
    <property type="component" value="Unassembled WGS sequence"/>
</dbReference>
<accession>A0AAW8B153</accession>
<reference evidence="4" key="1">
    <citation type="journal article" date="2010" name="Int. J. Syst. Evol. Microbiol.">
        <title>Porticoccus litoralis gen. nov., sp. nov., a gammaproteobacterium isolated from the Yellow Sea.</title>
        <authorList>
            <person name="Oh H.M."/>
            <person name="Kim H."/>
            <person name="Kim K.M."/>
            <person name="Min G.S."/>
            <person name="Cho J.C."/>
        </authorList>
    </citation>
    <scope>NUCLEOTIDE SEQUENCE</scope>
    <source>
        <strain evidence="4">DSM 25064</strain>
    </source>
</reference>
<dbReference type="Gene3D" id="1.20.120.1760">
    <property type="match status" value="1"/>
</dbReference>
<evidence type="ECO:0000313" key="4">
    <source>
        <dbReference type="EMBL" id="MDP1519668.1"/>
    </source>
</evidence>
<dbReference type="GO" id="GO:0016780">
    <property type="term" value="F:phosphotransferase activity, for other substituted phosphate groups"/>
    <property type="evidence" value="ECO:0007669"/>
    <property type="project" value="InterPro"/>
</dbReference>
<comment type="caution">
    <text evidence="4">The sequence shown here is derived from an EMBL/GenBank/DDBJ whole genome shotgun (WGS) entry which is preliminary data.</text>
</comment>
<dbReference type="PROSITE" id="PS00379">
    <property type="entry name" value="CDP_ALCOHOL_P_TRANSF"/>
    <property type="match status" value="1"/>
</dbReference>
<feature type="transmembrane region" description="Helical" evidence="3">
    <location>
        <begin position="126"/>
        <end position="145"/>
    </location>
</feature>
<evidence type="ECO:0000256" key="2">
    <source>
        <dbReference type="RuleBase" id="RU003750"/>
    </source>
</evidence>
<dbReference type="GO" id="GO:0016020">
    <property type="term" value="C:membrane"/>
    <property type="evidence" value="ECO:0007669"/>
    <property type="project" value="InterPro"/>
</dbReference>
<feature type="transmembrane region" description="Helical" evidence="3">
    <location>
        <begin position="157"/>
        <end position="175"/>
    </location>
</feature>